<dbReference type="AlphaFoldDB" id="A0A8B8CAI1"/>
<protein>
    <submittedName>
        <fullName evidence="3">Uncharacterized protein LOC111117821</fullName>
    </submittedName>
</protein>
<reference evidence="3" key="1">
    <citation type="submission" date="2025-08" db="UniProtKB">
        <authorList>
            <consortium name="RefSeq"/>
        </authorList>
    </citation>
    <scope>IDENTIFICATION</scope>
    <source>
        <tissue evidence="3">Whole sample</tissue>
    </source>
</reference>
<dbReference type="RefSeq" id="XP_022312763.1">
    <property type="nucleotide sequence ID" value="XM_022457055.1"/>
</dbReference>
<evidence type="ECO:0000313" key="2">
    <source>
        <dbReference type="Proteomes" id="UP000694844"/>
    </source>
</evidence>
<sequence length="267" mass="30228">MLFQNCDLTIMIVFPLDVPSVLANEHHPRSQASCTITNPGDVPSVLANEHHPRSQASCTITNPGGDFSSESNNDYDQCKTIRLEIPVVASEISCEIRASMDSYNRPSSSRNIHAPTDKQKQTDEVDAGCLNMAVDQQKKIDSTRGALTPKTSCKRKLFAENDQSKQRSQITITQMDSEKNQRGKDSLSYKLSSLLPGHPAVLEYSKYRRLLKQQTGDKTLRQSYDVALAKLQLAVSRRHSELRKNNEKTFLKQYAEDLMNYWGMYFY</sequence>
<evidence type="ECO:0000256" key="1">
    <source>
        <dbReference type="SAM" id="MobiDB-lite"/>
    </source>
</evidence>
<feature type="compositionally biased region" description="Polar residues" evidence="1">
    <location>
        <begin position="166"/>
        <end position="175"/>
    </location>
</feature>
<proteinExistence type="predicted"/>
<feature type="compositionally biased region" description="Basic and acidic residues" evidence="1">
    <location>
        <begin position="176"/>
        <end position="185"/>
    </location>
</feature>
<name>A0A8B8CAI1_CRAVI</name>
<feature type="compositionally biased region" description="Polar residues" evidence="1">
    <location>
        <begin position="102"/>
        <end position="111"/>
    </location>
</feature>
<gene>
    <name evidence="3" type="primary">LOC111117821</name>
</gene>
<organism evidence="2 3">
    <name type="scientific">Crassostrea virginica</name>
    <name type="common">Eastern oyster</name>
    <dbReference type="NCBI Taxonomy" id="6565"/>
    <lineage>
        <taxon>Eukaryota</taxon>
        <taxon>Metazoa</taxon>
        <taxon>Spiralia</taxon>
        <taxon>Lophotrochozoa</taxon>
        <taxon>Mollusca</taxon>
        <taxon>Bivalvia</taxon>
        <taxon>Autobranchia</taxon>
        <taxon>Pteriomorphia</taxon>
        <taxon>Ostreida</taxon>
        <taxon>Ostreoidea</taxon>
        <taxon>Ostreidae</taxon>
        <taxon>Crassostrea</taxon>
    </lineage>
</organism>
<evidence type="ECO:0000313" key="3">
    <source>
        <dbReference type="RefSeq" id="XP_022312763.1"/>
    </source>
</evidence>
<feature type="region of interest" description="Disordered" evidence="1">
    <location>
        <begin position="102"/>
        <end position="123"/>
    </location>
</feature>
<dbReference type="GeneID" id="111117821"/>
<dbReference type="KEGG" id="cvn:111117821"/>
<accession>A0A8B8CAI1</accession>
<keyword evidence="2" id="KW-1185">Reference proteome</keyword>
<feature type="region of interest" description="Disordered" evidence="1">
    <location>
        <begin position="157"/>
        <end position="185"/>
    </location>
</feature>
<dbReference type="Proteomes" id="UP000694844">
    <property type="component" value="Chromosome 10"/>
</dbReference>